<reference evidence="1 2" key="1">
    <citation type="journal article" date="2021" name="BMC Genomics">
        <title>Datura genome reveals duplications of psychoactive alkaloid biosynthetic genes and high mutation rate following tissue culture.</title>
        <authorList>
            <person name="Rajewski A."/>
            <person name="Carter-House D."/>
            <person name="Stajich J."/>
            <person name="Litt A."/>
        </authorList>
    </citation>
    <scope>NUCLEOTIDE SEQUENCE [LARGE SCALE GENOMIC DNA]</scope>
    <source>
        <strain evidence="1">AR-01</strain>
    </source>
</reference>
<dbReference type="Proteomes" id="UP000823775">
    <property type="component" value="Unassembled WGS sequence"/>
</dbReference>
<accession>A0ABS8TM65</accession>
<evidence type="ECO:0000313" key="1">
    <source>
        <dbReference type="EMBL" id="MCD7472298.1"/>
    </source>
</evidence>
<comment type="caution">
    <text evidence="1">The sequence shown here is derived from an EMBL/GenBank/DDBJ whole genome shotgun (WGS) entry which is preliminary data.</text>
</comment>
<organism evidence="1 2">
    <name type="scientific">Datura stramonium</name>
    <name type="common">Jimsonweed</name>
    <name type="synonym">Common thornapple</name>
    <dbReference type="NCBI Taxonomy" id="4076"/>
    <lineage>
        <taxon>Eukaryota</taxon>
        <taxon>Viridiplantae</taxon>
        <taxon>Streptophyta</taxon>
        <taxon>Embryophyta</taxon>
        <taxon>Tracheophyta</taxon>
        <taxon>Spermatophyta</taxon>
        <taxon>Magnoliopsida</taxon>
        <taxon>eudicotyledons</taxon>
        <taxon>Gunneridae</taxon>
        <taxon>Pentapetalae</taxon>
        <taxon>asterids</taxon>
        <taxon>lamiids</taxon>
        <taxon>Solanales</taxon>
        <taxon>Solanaceae</taxon>
        <taxon>Solanoideae</taxon>
        <taxon>Datureae</taxon>
        <taxon>Datura</taxon>
    </lineage>
</organism>
<evidence type="ECO:0000313" key="2">
    <source>
        <dbReference type="Proteomes" id="UP000823775"/>
    </source>
</evidence>
<proteinExistence type="predicted"/>
<dbReference type="EMBL" id="JACEIK010001804">
    <property type="protein sequence ID" value="MCD7472298.1"/>
    <property type="molecule type" value="Genomic_DNA"/>
</dbReference>
<sequence length="112" mass="12790">MSVVKAVRRESDAVRVLAAAMVVHRFTSGCLRSLGGLFSGVVFTGEGEKLREVWRRSKREGRGVCPVRFRRRSGTMVRIYSEKEKMTRETEERLGHGLWSGSRADYMGRIRL</sequence>
<gene>
    <name evidence="1" type="ORF">HAX54_013365</name>
</gene>
<name>A0ABS8TM65_DATST</name>
<protein>
    <submittedName>
        <fullName evidence="1">Uncharacterized protein</fullName>
    </submittedName>
</protein>
<keyword evidence="2" id="KW-1185">Reference proteome</keyword>